<dbReference type="Pfam" id="PF13895">
    <property type="entry name" value="Ig_2"/>
    <property type="match status" value="2"/>
</dbReference>
<organism evidence="8 9">
    <name type="scientific">Channa striata</name>
    <name type="common">Snakehead murrel</name>
    <name type="synonym">Ophicephalus striatus</name>
    <dbReference type="NCBI Taxonomy" id="64152"/>
    <lineage>
        <taxon>Eukaryota</taxon>
        <taxon>Metazoa</taxon>
        <taxon>Chordata</taxon>
        <taxon>Craniata</taxon>
        <taxon>Vertebrata</taxon>
        <taxon>Euteleostomi</taxon>
        <taxon>Actinopterygii</taxon>
        <taxon>Neopterygii</taxon>
        <taxon>Teleostei</taxon>
        <taxon>Neoteleostei</taxon>
        <taxon>Acanthomorphata</taxon>
        <taxon>Anabantaria</taxon>
        <taxon>Anabantiformes</taxon>
        <taxon>Channoidei</taxon>
        <taxon>Channidae</taxon>
        <taxon>Channa</taxon>
    </lineage>
</organism>
<dbReference type="PANTHER" id="PTHR44337:SF20">
    <property type="entry name" value="CARCINOEMBRYONIC ANTIGEN-RELATED CELL ADHESION MOLECULE 5-RELATED"/>
    <property type="match status" value="1"/>
</dbReference>
<keyword evidence="4" id="KW-0393">Immunoglobulin domain</keyword>
<dbReference type="SMART" id="SM00409">
    <property type="entry name" value="IG"/>
    <property type="match status" value="12"/>
</dbReference>
<reference evidence="8" key="1">
    <citation type="submission" date="2023-07" db="EMBL/GenBank/DDBJ databases">
        <title>Chromosome-level Genome Assembly of Striped Snakehead (Channa striata).</title>
        <authorList>
            <person name="Liu H."/>
        </authorList>
    </citation>
    <scope>NUCLEOTIDE SEQUENCE</scope>
    <source>
        <strain evidence="8">Gz</strain>
        <tissue evidence="8">Muscle</tissue>
    </source>
</reference>
<sequence>MEKKSRGIFAIILLVLLGVFLVSGDVEIQASINPAVAGGTLTLSLSPPTALNSGSWAVGGSLILTWLGEQQAVFPSYSGRASVNISTGALTLTNVAVADSGAYVLQSTDPQLRVNASISVLAPISNVTLTTNQTSLVEFSGSAVATCSVSSGSSPSLLWLNGSSELTAGGRVLLANGNFTLKIINVTRFDQGPFMCYVSNPVSNGTSNPLNFTILYGPDTMALTVEGQSTVGSNVTLLCSAQSNPPAQLTWAFRGRPVNATGPLLTLYNVTENQSGPYTCQAFNNFTSMNNNITTQITIANSSGSEPQAANLWLLSLLSLVGIIFSLSGKFRGRGHFLLKKYIRMKSPGAFVLILITIIYKTGHVCCLSNTPTIRASENPVRVGSNVTLFSTDNVSTGAWLFNNTIMLIILDGSSIVDNTLQNRIAYNPTTSSLTLNSLTLADSGVYTLDSINVFRANLTLSVQVPISNVTLRANQTNLVEFNDTAVLTCSVSLGSFPSYVWMKGSSVVTAGGRVQLSDGNTTLTLMNVTLYDSGPFSCNVSNGVSYEVSAPVYLNISYGPSNGTIEVEPMSSSHIYRAGSDITLNCSAMSKPPANIMWMANDSYLNQTGPQLQLKNVTVSSSANYKCIFYNAATKRFSSASTMISIMDPLTEIAVNQIGGPAIQNMSFTLYCQVAGNVDSIHWWRNGWPVFTSNNTFVDNKTLSLDPVQRSDDGEYQCQAFNAVSNVTSSPYDVIVNYGPEMPTITGPSVGKTGDNITLSCYASSVPPSTYKWYFNGSLVATTSLLKVSMSGNYVCMAYNNITGLNSTALKTFTVVEPITNVQLEAPNDAAIEGFSYMLTCNVTGPADHVYWFMDGQQLQEDNLTDYMINKTELYFHPLVKNDTGTYQCLAMNAVGNMSSPVYMLLVNFGPEKPVISGPNLAETGQSAVFNCSAMSEPPSQISWWFNDTLVSNSSLFVLDHLSLNMSGEYTCMASNAVTGVNRTNSRVLTVIEAITSVMVKNDTVPTDSKNLTLSCVVTGSYDMIYWLKDNQTLKTDTSAKNMFLSVQNNTLFFTPVTMHNDGMYQCVAVNRVAEHQSPNYNLMVNYGPMNMSITGPDSAKQGVSVSLNCTALSRPNCEYQWFFNGSSLVIKTGPVIMFSATHQNEGDYTCQASNRVTNITLYKTKTFTVASHASAIHFLSHCGLMLMGVFALSLPVLLN</sequence>
<dbReference type="Pfam" id="PF13927">
    <property type="entry name" value="Ig_3"/>
    <property type="match status" value="6"/>
</dbReference>
<evidence type="ECO:0000313" key="9">
    <source>
        <dbReference type="Proteomes" id="UP001187415"/>
    </source>
</evidence>
<evidence type="ECO:0000256" key="3">
    <source>
        <dbReference type="ARBA" id="ARBA00023180"/>
    </source>
</evidence>
<evidence type="ECO:0000256" key="5">
    <source>
        <dbReference type="SAM" id="Phobius"/>
    </source>
</evidence>
<feature type="domain" description="Ig-like" evidence="7">
    <location>
        <begin position="110"/>
        <end position="213"/>
    </location>
</feature>
<dbReference type="InterPro" id="IPR052598">
    <property type="entry name" value="IgSF_CEA-related"/>
</dbReference>
<feature type="domain" description="Ig-like" evidence="7">
    <location>
        <begin position="650"/>
        <end position="731"/>
    </location>
</feature>
<feature type="signal peptide" evidence="6">
    <location>
        <begin position="1"/>
        <end position="24"/>
    </location>
</feature>
<dbReference type="Proteomes" id="UP001187415">
    <property type="component" value="Unassembled WGS sequence"/>
</dbReference>
<keyword evidence="5" id="KW-0472">Membrane</keyword>
<keyword evidence="1 6" id="KW-0732">Signal</keyword>
<evidence type="ECO:0000256" key="1">
    <source>
        <dbReference type="ARBA" id="ARBA00022729"/>
    </source>
</evidence>
<keyword evidence="9" id="KW-1185">Reference proteome</keyword>
<dbReference type="Pfam" id="PF07679">
    <property type="entry name" value="I-set"/>
    <property type="match status" value="1"/>
</dbReference>
<dbReference type="InterPro" id="IPR007110">
    <property type="entry name" value="Ig-like_dom"/>
</dbReference>
<keyword evidence="3" id="KW-0325">Glycoprotein</keyword>
<dbReference type="PANTHER" id="PTHR44337">
    <property type="entry name" value="CARCINOEMBRYONIC ANTIGEN-RELATED CELL ADHESION MOLECULE 8"/>
    <property type="match status" value="1"/>
</dbReference>
<dbReference type="InterPro" id="IPR003599">
    <property type="entry name" value="Ig_sub"/>
</dbReference>
<dbReference type="Gene3D" id="2.60.40.10">
    <property type="entry name" value="Immunoglobulins"/>
    <property type="match status" value="12"/>
</dbReference>
<feature type="domain" description="Ig-like" evidence="7">
    <location>
        <begin position="466"/>
        <end position="550"/>
    </location>
</feature>
<evidence type="ECO:0000313" key="8">
    <source>
        <dbReference type="EMBL" id="KAK2844805.1"/>
    </source>
</evidence>
<protein>
    <recommendedName>
        <fullName evidence="7">Ig-like domain-containing protein</fullName>
    </recommendedName>
</protein>
<accession>A0AA88MWZ5</accession>
<feature type="domain" description="Ig-like" evidence="7">
    <location>
        <begin position="994"/>
        <end position="1087"/>
    </location>
</feature>
<dbReference type="InterPro" id="IPR013098">
    <property type="entry name" value="Ig_I-set"/>
</dbReference>
<feature type="domain" description="Ig-like" evidence="7">
    <location>
        <begin position="741"/>
        <end position="815"/>
    </location>
</feature>
<dbReference type="InterPro" id="IPR013151">
    <property type="entry name" value="Immunoglobulin_dom"/>
</dbReference>
<dbReference type="CDD" id="cd00096">
    <property type="entry name" value="Ig"/>
    <property type="match status" value="1"/>
</dbReference>
<evidence type="ECO:0000259" key="7">
    <source>
        <dbReference type="PROSITE" id="PS50835"/>
    </source>
</evidence>
<dbReference type="Pfam" id="PF00047">
    <property type="entry name" value="ig"/>
    <property type="match status" value="1"/>
</dbReference>
<feature type="domain" description="Ig-like" evidence="7">
    <location>
        <begin position="1090"/>
        <end position="1170"/>
    </location>
</feature>
<evidence type="ECO:0000256" key="6">
    <source>
        <dbReference type="SAM" id="SignalP"/>
    </source>
</evidence>
<feature type="domain" description="Ig-like" evidence="7">
    <location>
        <begin position="561"/>
        <end position="646"/>
    </location>
</feature>
<gene>
    <name evidence="8" type="ORF">Q5P01_011464</name>
</gene>
<dbReference type="EMBL" id="JAUPFM010000008">
    <property type="protein sequence ID" value="KAK2844805.1"/>
    <property type="molecule type" value="Genomic_DNA"/>
</dbReference>
<feature type="transmembrane region" description="Helical" evidence="5">
    <location>
        <begin position="1180"/>
        <end position="1200"/>
    </location>
</feature>
<proteinExistence type="predicted"/>
<dbReference type="InterPro" id="IPR036179">
    <property type="entry name" value="Ig-like_dom_sf"/>
</dbReference>
<dbReference type="PROSITE" id="PS50835">
    <property type="entry name" value="IG_LIKE"/>
    <property type="match status" value="10"/>
</dbReference>
<keyword evidence="5" id="KW-1133">Transmembrane helix</keyword>
<dbReference type="AlphaFoldDB" id="A0AA88MWZ5"/>
<comment type="caution">
    <text evidence="8">The sequence shown here is derived from an EMBL/GenBank/DDBJ whole genome shotgun (WGS) entry which is preliminary data.</text>
</comment>
<dbReference type="InterPro" id="IPR013783">
    <property type="entry name" value="Ig-like_fold"/>
</dbReference>
<dbReference type="SMART" id="SM00408">
    <property type="entry name" value="IGc2"/>
    <property type="match status" value="10"/>
</dbReference>
<evidence type="ECO:0000256" key="4">
    <source>
        <dbReference type="ARBA" id="ARBA00023319"/>
    </source>
</evidence>
<feature type="domain" description="Ig-like" evidence="7">
    <location>
        <begin position="218"/>
        <end position="298"/>
    </location>
</feature>
<feature type="chain" id="PRO_5041649789" description="Ig-like domain-containing protein" evidence="6">
    <location>
        <begin position="25"/>
        <end position="1201"/>
    </location>
</feature>
<feature type="domain" description="Ig-like" evidence="7">
    <location>
        <begin position="912"/>
        <end position="991"/>
    </location>
</feature>
<keyword evidence="5" id="KW-0812">Transmembrane</keyword>
<dbReference type="SUPFAM" id="SSF48726">
    <property type="entry name" value="Immunoglobulin"/>
    <property type="match status" value="12"/>
</dbReference>
<evidence type="ECO:0000256" key="2">
    <source>
        <dbReference type="ARBA" id="ARBA00023157"/>
    </source>
</evidence>
<feature type="domain" description="Ig-like" evidence="7">
    <location>
        <begin position="819"/>
        <end position="906"/>
    </location>
</feature>
<dbReference type="InterPro" id="IPR003598">
    <property type="entry name" value="Ig_sub2"/>
</dbReference>
<keyword evidence="2" id="KW-1015">Disulfide bond</keyword>
<name>A0AA88MWZ5_CHASR</name>